<keyword evidence="3" id="KW-1185">Reference proteome</keyword>
<evidence type="ECO:0000313" key="3">
    <source>
        <dbReference type="Proteomes" id="UP000033452"/>
    </source>
</evidence>
<dbReference type="OrthoDB" id="328972at2"/>
<evidence type="ECO:0000259" key="1">
    <source>
        <dbReference type="Pfam" id="PF08818"/>
    </source>
</evidence>
<dbReference type="RefSeq" id="WP_046007315.1">
    <property type="nucleotide sequence ID" value="NZ_JXYA01000079.1"/>
</dbReference>
<dbReference type="PATRIC" id="fig|43658.5.peg.4872"/>
<evidence type="ECO:0000313" key="2">
    <source>
        <dbReference type="EMBL" id="KJZ05255.1"/>
    </source>
</evidence>
<feature type="domain" description="YdhG-like" evidence="1">
    <location>
        <begin position="17"/>
        <end position="120"/>
    </location>
</feature>
<dbReference type="InterPro" id="IPR014922">
    <property type="entry name" value="YdhG-like"/>
</dbReference>
<accession>A0A0F4QD96</accession>
<dbReference type="Proteomes" id="UP000033452">
    <property type="component" value="Unassembled WGS sequence"/>
</dbReference>
<protein>
    <recommendedName>
        <fullName evidence="1">YdhG-like domain-containing protein</fullName>
    </recommendedName>
</protein>
<proteinExistence type="predicted"/>
<organism evidence="2 3">
    <name type="scientific">Pseudoalteromonas rubra</name>
    <dbReference type="NCBI Taxonomy" id="43658"/>
    <lineage>
        <taxon>Bacteria</taxon>
        <taxon>Pseudomonadati</taxon>
        <taxon>Pseudomonadota</taxon>
        <taxon>Gammaproteobacteria</taxon>
        <taxon>Alteromonadales</taxon>
        <taxon>Pseudoalteromonadaceae</taxon>
        <taxon>Pseudoalteromonas</taxon>
    </lineage>
</organism>
<dbReference type="AlphaFoldDB" id="A0A0F4QD96"/>
<dbReference type="Pfam" id="PF08818">
    <property type="entry name" value="DUF1801"/>
    <property type="match status" value="1"/>
</dbReference>
<dbReference type="SUPFAM" id="SSF159888">
    <property type="entry name" value="YdhG-like"/>
    <property type="match status" value="1"/>
</dbReference>
<gene>
    <name evidence="2" type="ORF">TW77_23050</name>
</gene>
<comment type="caution">
    <text evidence="2">The sequence shown here is derived from an EMBL/GenBank/DDBJ whole genome shotgun (WGS) entry which is preliminary data.</text>
</comment>
<reference evidence="2 3" key="1">
    <citation type="journal article" date="2015" name="BMC Genomics">
        <title>Genome mining reveals unlocked bioactive potential of marine Gram-negative bacteria.</title>
        <authorList>
            <person name="Machado H."/>
            <person name="Sonnenschein E.C."/>
            <person name="Melchiorsen J."/>
            <person name="Gram L."/>
        </authorList>
    </citation>
    <scope>NUCLEOTIDE SEQUENCE [LARGE SCALE GENOMIC DNA]</scope>
    <source>
        <strain evidence="2 3">S2471</strain>
    </source>
</reference>
<sequence length="134" mass="15309">MNKAIKERFDAYPEPVKARLLALRELIFSVAAELALGEVEESLKWGEPSYSVKTGTPLRIDWKTAFPRRYCLFFHCQTKLADTFRELYGDAIELQGNRAIMLPLSKPLPDAMIRHCITLALTYQQRKLLPLLGA</sequence>
<name>A0A0F4QD96_9GAMM</name>
<dbReference type="EMBL" id="JXYA01000079">
    <property type="protein sequence ID" value="KJZ05255.1"/>
    <property type="molecule type" value="Genomic_DNA"/>
</dbReference>